<keyword evidence="3" id="KW-0997">Cell inner membrane</keyword>
<dbReference type="PROSITE" id="PS51866">
    <property type="entry name" value="MOP"/>
    <property type="match status" value="1"/>
</dbReference>
<reference evidence="6" key="3">
    <citation type="submission" date="2022-06" db="EMBL/GenBank/DDBJ databases">
        <title>Resources to Facilitate Use of the Altered Schaedler Flora (ASF) Mouse Model to Study Microbiome Function.</title>
        <authorList>
            <person name="Proctor A."/>
            <person name="Parvinroo S."/>
            <person name="Richie T."/>
            <person name="Jia X."/>
            <person name="Lee S.T.M."/>
            <person name="Karp P.D."/>
            <person name="Paley S."/>
            <person name="Kostic A.D."/>
            <person name="Pierre J.F."/>
            <person name="Wannemuehler M.J."/>
            <person name="Phillips G.J."/>
        </authorList>
    </citation>
    <scope>NUCLEOTIDE SEQUENCE</scope>
    <source>
        <strain evidence="6">ASF457</strain>
    </source>
</reference>
<evidence type="ECO:0000256" key="4">
    <source>
        <dbReference type="ARBA" id="ARBA00022741"/>
    </source>
</evidence>
<dbReference type="InterPro" id="IPR017871">
    <property type="entry name" value="ABC_transporter-like_CS"/>
</dbReference>
<dbReference type="SMART" id="SM00382">
    <property type="entry name" value="AAA"/>
    <property type="match status" value="1"/>
</dbReference>
<keyword evidence="7" id="KW-1185">Reference proteome</keyword>
<dbReference type="GO" id="GO:0016887">
    <property type="term" value="F:ATP hydrolysis activity"/>
    <property type="evidence" value="ECO:0007669"/>
    <property type="project" value="InterPro"/>
</dbReference>
<dbReference type="SUPFAM" id="SSF50331">
    <property type="entry name" value="MOP-like"/>
    <property type="match status" value="1"/>
</dbReference>
<evidence type="ECO:0000256" key="3">
    <source>
        <dbReference type="ARBA" id="ARBA00022519"/>
    </source>
</evidence>
<keyword evidence="4" id="KW-0547">Nucleotide-binding</keyword>
<dbReference type="KEGG" id="msch:N508_002123"/>
<dbReference type="InterPro" id="IPR011868">
    <property type="entry name" value="ModC_ABC_ATP-bd"/>
</dbReference>
<dbReference type="GO" id="GO:0140359">
    <property type="term" value="F:ABC-type transporter activity"/>
    <property type="evidence" value="ECO:0007669"/>
    <property type="project" value="InterPro"/>
</dbReference>
<dbReference type="SUPFAM" id="SSF52540">
    <property type="entry name" value="P-loop containing nucleoside triphosphate hydrolases"/>
    <property type="match status" value="1"/>
</dbReference>
<dbReference type="Pfam" id="PF03459">
    <property type="entry name" value="TOBE"/>
    <property type="match status" value="1"/>
</dbReference>
<dbReference type="PROSITE" id="PS00211">
    <property type="entry name" value="ABC_TRANSPORTER_1"/>
    <property type="match status" value="1"/>
</dbReference>
<evidence type="ECO:0000256" key="5">
    <source>
        <dbReference type="ARBA" id="ARBA00022840"/>
    </source>
</evidence>
<dbReference type="InterPro" id="IPR008995">
    <property type="entry name" value="Mo/tungstate-bd_C_term_dom"/>
</dbReference>
<dbReference type="InterPro" id="IPR003439">
    <property type="entry name" value="ABC_transporter-like_ATP-bd"/>
</dbReference>
<dbReference type="GO" id="GO:0005524">
    <property type="term" value="F:ATP binding"/>
    <property type="evidence" value="ECO:0007669"/>
    <property type="project" value="UniProtKB-KW"/>
</dbReference>
<keyword evidence="5 6" id="KW-0067">ATP-binding</keyword>
<keyword evidence="2" id="KW-0500">Molybdenum</keyword>
<evidence type="ECO:0000256" key="2">
    <source>
        <dbReference type="ARBA" id="ARBA00022505"/>
    </source>
</evidence>
<reference evidence="6" key="2">
    <citation type="submission" date="2022-05" db="EMBL/GenBank/DDBJ databases">
        <authorList>
            <person name="Proctor A.L."/>
            <person name="Phillips G.J."/>
            <person name="Wannemuehler M.J."/>
        </authorList>
    </citation>
    <scope>NUCLEOTIDE SEQUENCE</scope>
    <source>
        <strain evidence="6">ASF457</strain>
    </source>
</reference>
<protein>
    <submittedName>
        <fullName evidence="6">Vitamin B12 import ATP-binding protein BtuD</fullName>
    </submittedName>
</protein>
<dbReference type="PANTHER" id="PTHR42781:SF4">
    <property type="entry name" value="SPERMIDINE_PUTRESCINE IMPORT ATP-BINDING PROTEIN POTA"/>
    <property type="match status" value="1"/>
</dbReference>
<dbReference type="InterPro" id="IPR027417">
    <property type="entry name" value="P-loop_NTPase"/>
</dbReference>
<sequence length="361" mass="40403">MFKIDVEKQLGNILIKCSFEIAKPCITAICGCSGAGKTSIINMAAGLITPDKGIISYNGREFYNSEKKINIPANKRFTGCVFQESRLFPNMKVKKNLLYGMMRKSPSSLNCNLDDVCSLLGISHLLERYPQNLSGGEKQRVAIGRALLSNPEILLMDEPLASLDEIRRSELISYINLIQKHYKLPVLYVTHSVDEILQLADMALYMEQGVSKYFGSVVDVLNNAAIKANRHNSFNTIFEGEVEKYDEESSTALIKFGGGYVESSCEKVENGRKIRFSVNIHDVVLSIKQPEGISIRNIYKGKVIEIVKQPNNFYDILIDIGDKIWARISKGAYSELDIIEESIIFVMIKSAAISDTLKLVH</sequence>
<dbReference type="eggNOG" id="COG4148">
    <property type="taxonomic scope" value="Bacteria"/>
</dbReference>
<dbReference type="InterPro" id="IPR004606">
    <property type="entry name" value="Mop_domain"/>
</dbReference>
<accession>V2QDR8</accession>
<proteinExistence type="predicted"/>
<evidence type="ECO:0000313" key="6">
    <source>
        <dbReference type="EMBL" id="USF25028.1"/>
    </source>
</evidence>
<gene>
    <name evidence="6" type="primary">btuD_3</name>
    <name evidence="6" type="ORF">N508_002123</name>
</gene>
<dbReference type="Gene3D" id="2.40.50.100">
    <property type="match status" value="1"/>
</dbReference>
<dbReference type="InterPro" id="IPR050093">
    <property type="entry name" value="ABC_SmlMolc_Importer"/>
</dbReference>
<dbReference type="PANTHER" id="PTHR42781">
    <property type="entry name" value="SPERMIDINE/PUTRESCINE IMPORT ATP-BINDING PROTEIN POTA"/>
    <property type="match status" value="1"/>
</dbReference>
<dbReference type="Pfam" id="PF00005">
    <property type="entry name" value="ABC_tran"/>
    <property type="match status" value="1"/>
</dbReference>
<keyword evidence="1" id="KW-0813">Transport</keyword>
<dbReference type="Gene3D" id="3.40.50.300">
    <property type="entry name" value="P-loop containing nucleotide triphosphate hydrolases"/>
    <property type="match status" value="1"/>
</dbReference>
<dbReference type="InterPro" id="IPR005116">
    <property type="entry name" value="Transp-assoc_OB_typ1"/>
</dbReference>
<evidence type="ECO:0000313" key="7">
    <source>
        <dbReference type="Proteomes" id="UP000017429"/>
    </source>
</evidence>
<dbReference type="NCBIfam" id="TIGR02142">
    <property type="entry name" value="modC_ABC"/>
    <property type="match status" value="1"/>
</dbReference>
<keyword evidence="3" id="KW-1003">Cell membrane</keyword>
<dbReference type="EMBL" id="CP097562">
    <property type="protein sequence ID" value="USF25028.1"/>
    <property type="molecule type" value="Genomic_DNA"/>
</dbReference>
<dbReference type="PROSITE" id="PS50893">
    <property type="entry name" value="ABC_TRANSPORTER_2"/>
    <property type="match status" value="1"/>
</dbReference>
<keyword evidence="3" id="KW-0472">Membrane</keyword>
<dbReference type="GO" id="GO:0016020">
    <property type="term" value="C:membrane"/>
    <property type="evidence" value="ECO:0007669"/>
    <property type="project" value="InterPro"/>
</dbReference>
<dbReference type="AlphaFoldDB" id="V2QDR8"/>
<dbReference type="Proteomes" id="UP000017429">
    <property type="component" value="Chromosome"/>
</dbReference>
<dbReference type="OrthoDB" id="9802264at2"/>
<dbReference type="GO" id="GO:0015098">
    <property type="term" value="F:molybdate ion transmembrane transporter activity"/>
    <property type="evidence" value="ECO:0007669"/>
    <property type="project" value="InterPro"/>
</dbReference>
<dbReference type="InterPro" id="IPR003593">
    <property type="entry name" value="AAA+_ATPase"/>
</dbReference>
<name>V2QDR8_9BACT</name>
<organism evidence="6 7">
    <name type="scientific">Mucispirillum schaedleri ASF457</name>
    <dbReference type="NCBI Taxonomy" id="1379858"/>
    <lineage>
        <taxon>Bacteria</taxon>
        <taxon>Pseudomonadati</taxon>
        <taxon>Deferribacterota</taxon>
        <taxon>Deferribacteres</taxon>
        <taxon>Deferribacterales</taxon>
        <taxon>Mucispirillaceae</taxon>
        <taxon>Mucispirillum</taxon>
    </lineage>
</organism>
<evidence type="ECO:0000256" key="1">
    <source>
        <dbReference type="ARBA" id="ARBA00022448"/>
    </source>
</evidence>
<reference evidence="6" key="1">
    <citation type="journal article" date="2014" name="Genome Announc.">
        <title>Draft genome sequences of the altered schaedler flora, a defined bacterial community from gnotobiotic mice.</title>
        <authorList>
            <person name="Wannemuehler M.J."/>
            <person name="Overstreet A.M."/>
            <person name="Ward D.V."/>
            <person name="Phillips G.J."/>
        </authorList>
    </citation>
    <scope>NUCLEOTIDE SEQUENCE</scope>
    <source>
        <strain evidence="6">ASF457</strain>
    </source>
</reference>
<dbReference type="RefSeq" id="WP_023276667.1">
    <property type="nucleotide sequence ID" value="NZ_CP097562.1"/>
</dbReference>